<feature type="region of interest" description="Disordered" evidence="1">
    <location>
        <begin position="244"/>
        <end position="265"/>
    </location>
</feature>
<proteinExistence type="predicted"/>
<dbReference type="AlphaFoldDB" id="A0AAD6WK63"/>
<dbReference type="Proteomes" id="UP001218188">
    <property type="component" value="Unassembled WGS sequence"/>
</dbReference>
<feature type="region of interest" description="Disordered" evidence="1">
    <location>
        <begin position="37"/>
        <end position="95"/>
    </location>
</feature>
<sequence length="755" mass="85135">MDASVHREIFFSVLECRGHRPLVAEVLKRGAAEKSAEKRFTAADEPRQIQKPTEKSMVKSRHLGSKKAPVTVVEGEHYRRSKRSQRRSRQEKAGSRQECKLMCQIMKQSWVGGASVIRKKKLTRRLLWHPLRRLCSTSGKPGSGSPHPRSINIIRDVYCRGAARYDRRSARKGWRQICGAKLAAGFSVLKKTNCGRGVGRQRRIGFGGLRVPRVKFPAVKKMKQQTENMSPVSRSSLRCCRTKGQRQNGAELAADADSKENEPREADRLLLKSRRDLRIELEPAAGTRGRKEIEACSGCHQSPEVDLLYQNPGRIWANFKGSRPPLKIQSTRSADPQNRGANEVFKHASRVLTGLTCAARRSLKIARLLPCFQSPAQRNPSYSLCRVSEPQNVPPTQKERERLRYGNVYAANAASPTDIWLSLSGTQGWTSGKWGGMCTWGGRKLLAGVGVIWRCASDLFFPLCLLAFIALFLRGCFGGGFLDRLVSWWRRPARRISPLPFPLRVFLLHHAPSCICLLQPHRCQSLISFTANNSRHPERHIKLGFTLLIDNSRHARTLCQTWIYVANHPGGLWLQSRRQQSPQAPPPFHCISPLRACLSTKSLSMSLQPEGFPVPPKQKEREGEGLRLRERVRTSSSSIFGFNLHMQHSGTQGWTSDTCAWDSISLLACVGPGVIGADERLFGIHADGPTRPPHTRAFARKRAFSGWGCDLRRGYLRPRQRDLEVDQQKLWASFRRAEPDAEIEVRERDSRGDEE</sequence>
<accession>A0AAD6WK63</accession>
<comment type="caution">
    <text evidence="2">The sequence shown here is derived from an EMBL/GenBank/DDBJ whole genome shotgun (WGS) entry which is preliminary data.</text>
</comment>
<dbReference type="EMBL" id="JARJCM010000513">
    <property type="protein sequence ID" value="KAJ7016388.1"/>
    <property type="molecule type" value="Genomic_DNA"/>
</dbReference>
<feature type="region of interest" description="Disordered" evidence="1">
    <location>
        <begin position="608"/>
        <end position="627"/>
    </location>
</feature>
<gene>
    <name evidence="2" type="ORF">C8F04DRAFT_1345307</name>
</gene>
<feature type="compositionally biased region" description="Basic and acidic residues" evidence="1">
    <location>
        <begin position="37"/>
        <end position="57"/>
    </location>
</feature>
<protein>
    <submittedName>
        <fullName evidence="2">Uncharacterized protein</fullName>
    </submittedName>
</protein>
<evidence type="ECO:0000313" key="2">
    <source>
        <dbReference type="EMBL" id="KAJ7016388.1"/>
    </source>
</evidence>
<feature type="compositionally biased region" description="Basic and acidic residues" evidence="1">
    <location>
        <begin position="256"/>
        <end position="265"/>
    </location>
</feature>
<name>A0AAD6WK63_9AGAR</name>
<keyword evidence="3" id="KW-1185">Reference proteome</keyword>
<evidence type="ECO:0000313" key="3">
    <source>
        <dbReference type="Proteomes" id="UP001218188"/>
    </source>
</evidence>
<organism evidence="2 3">
    <name type="scientific">Mycena alexandri</name>
    <dbReference type="NCBI Taxonomy" id="1745969"/>
    <lineage>
        <taxon>Eukaryota</taxon>
        <taxon>Fungi</taxon>
        <taxon>Dikarya</taxon>
        <taxon>Basidiomycota</taxon>
        <taxon>Agaricomycotina</taxon>
        <taxon>Agaricomycetes</taxon>
        <taxon>Agaricomycetidae</taxon>
        <taxon>Agaricales</taxon>
        <taxon>Marasmiineae</taxon>
        <taxon>Mycenaceae</taxon>
        <taxon>Mycena</taxon>
    </lineage>
</organism>
<reference evidence="2" key="1">
    <citation type="submission" date="2023-03" db="EMBL/GenBank/DDBJ databases">
        <title>Massive genome expansion in bonnet fungi (Mycena s.s.) driven by repeated elements and novel gene families across ecological guilds.</title>
        <authorList>
            <consortium name="Lawrence Berkeley National Laboratory"/>
            <person name="Harder C.B."/>
            <person name="Miyauchi S."/>
            <person name="Viragh M."/>
            <person name="Kuo A."/>
            <person name="Thoen E."/>
            <person name="Andreopoulos B."/>
            <person name="Lu D."/>
            <person name="Skrede I."/>
            <person name="Drula E."/>
            <person name="Henrissat B."/>
            <person name="Morin E."/>
            <person name="Kohler A."/>
            <person name="Barry K."/>
            <person name="LaButti K."/>
            <person name="Morin E."/>
            <person name="Salamov A."/>
            <person name="Lipzen A."/>
            <person name="Mereny Z."/>
            <person name="Hegedus B."/>
            <person name="Baldrian P."/>
            <person name="Stursova M."/>
            <person name="Weitz H."/>
            <person name="Taylor A."/>
            <person name="Grigoriev I.V."/>
            <person name="Nagy L.G."/>
            <person name="Martin F."/>
            <person name="Kauserud H."/>
        </authorList>
    </citation>
    <scope>NUCLEOTIDE SEQUENCE</scope>
    <source>
        <strain evidence="2">CBHHK200</strain>
    </source>
</reference>
<feature type="compositionally biased region" description="Basic and acidic residues" evidence="1">
    <location>
        <begin position="617"/>
        <end position="627"/>
    </location>
</feature>
<evidence type="ECO:0000256" key="1">
    <source>
        <dbReference type="SAM" id="MobiDB-lite"/>
    </source>
</evidence>